<name>A0ABW5N8V0_9FLAO</name>
<dbReference type="EMBL" id="JBHULX010000017">
    <property type="protein sequence ID" value="MFD2591241.1"/>
    <property type="molecule type" value="Genomic_DNA"/>
</dbReference>
<keyword evidence="2" id="KW-1185">Reference proteome</keyword>
<dbReference type="Proteomes" id="UP001597459">
    <property type="component" value="Unassembled WGS sequence"/>
</dbReference>
<protein>
    <recommendedName>
        <fullName evidence="3">Lipoprotein</fullName>
    </recommendedName>
</protein>
<dbReference type="RefSeq" id="WP_378256447.1">
    <property type="nucleotide sequence ID" value="NZ_JBHSJV010000001.1"/>
</dbReference>
<evidence type="ECO:0000313" key="1">
    <source>
        <dbReference type="EMBL" id="MFD2591241.1"/>
    </source>
</evidence>
<organism evidence="1 2">
    <name type="scientific">Aquimarina hainanensis</name>
    <dbReference type="NCBI Taxonomy" id="1578017"/>
    <lineage>
        <taxon>Bacteria</taxon>
        <taxon>Pseudomonadati</taxon>
        <taxon>Bacteroidota</taxon>
        <taxon>Flavobacteriia</taxon>
        <taxon>Flavobacteriales</taxon>
        <taxon>Flavobacteriaceae</taxon>
        <taxon>Aquimarina</taxon>
    </lineage>
</organism>
<sequence length="198" mass="23370">MIFGKINKPLLVSALHIIVLVFSSCIEAPSTEKEDIKFRKKKKVLQVIPEKLHDLMKQKAELYIKEMRKKLDTPLYVNVLLKKENKETYEFSIYVFDKLLKDDQIPYDFSIFNYNGKNVIYFYNESETNTNKEHVLKKLKQNNLIKDDNIVLASENTNRLNDFIAWNCFVCKVDINKINIIKSPYVLEEKEKPNNVCK</sequence>
<evidence type="ECO:0008006" key="3">
    <source>
        <dbReference type="Google" id="ProtNLM"/>
    </source>
</evidence>
<proteinExistence type="predicted"/>
<gene>
    <name evidence="1" type="ORF">ACFSTE_10435</name>
</gene>
<dbReference type="PROSITE" id="PS51257">
    <property type="entry name" value="PROKAR_LIPOPROTEIN"/>
    <property type="match status" value="1"/>
</dbReference>
<evidence type="ECO:0000313" key="2">
    <source>
        <dbReference type="Proteomes" id="UP001597459"/>
    </source>
</evidence>
<accession>A0ABW5N8V0</accession>
<comment type="caution">
    <text evidence="1">The sequence shown here is derived from an EMBL/GenBank/DDBJ whole genome shotgun (WGS) entry which is preliminary data.</text>
</comment>
<reference evidence="2" key="1">
    <citation type="journal article" date="2019" name="Int. J. Syst. Evol. Microbiol.">
        <title>The Global Catalogue of Microorganisms (GCM) 10K type strain sequencing project: providing services to taxonomists for standard genome sequencing and annotation.</title>
        <authorList>
            <consortium name="The Broad Institute Genomics Platform"/>
            <consortium name="The Broad Institute Genome Sequencing Center for Infectious Disease"/>
            <person name="Wu L."/>
            <person name="Ma J."/>
        </authorList>
    </citation>
    <scope>NUCLEOTIDE SEQUENCE [LARGE SCALE GENOMIC DNA]</scope>
    <source>
        <strain evidence="2">KCTC 42423</strain>
    </source>
</reference>